<dbReference type="eggNOG" id="KOG2501">
    <property type="taxonomic scope" value="Eukaryota"/>
</dbReference>
<dbReference type="STRING" id="431595.K3W602"/>
<dbReference type="Proteomes" id="UP000019132">
    <property type="component" value="Unassembled WGS sequence"/>
</dbReference>
<evidence type="ECO:0000313" key="2">
    <source>
        <dbReference type="Proteomes" id="UP000019132"/>
    </source>
</evidence>
<reference evidence="2" key="1">
    <citation type="journal article" date="2010" name="Genome Biol.">
        <title>Genome sequence of the necrotrophic plant pathogen Pythium ultimum reveals original pathogenicity mechanisms and effector repertoire.</title>
        <authorList>
            <person name="Levesque C.A."/>
            <person name="Brouwer H."/>
            <person name="Cano L."/>
            <person name="Hamilton J.P."/>
            <person name="Holt C."/>
            <person name="Huitema E."/>
            <person name="Raffaele S."/>
            <person name="Robideau G.P."/>
            <person name="Thines M."/>
            <person name="Win J."/>
            <person name="Zerillo M.M."/>
            <person name="Beakes G.W."/>
            <person name="Boore J.L."/>
            <person name="Busam D."/>
            <person name="Dumas B."/>
            <person name="Ferriera S."/>
            <person name="Fuerstenberg S.I."/>
            <person name="Gachon C.M."/>
            <person name="Gaulin E."/>
            <person name="Govers F."/>
            <person name="Grenville-Briggs L."/>
            <person name="Horner N."/>
            <person name="Hostetler J."/>
            <person name="Jiang R.H."/>
            <person name="Johnson J."/>
            <person name="Krajaejun T."/>
            <person name="Lin H."/>
            <person name="Meijer H.J."/>
            <person name="Moore B."/>
            <person name="Morris P."/>
            <person name="Phuntmart V."/>
            <person name="Puiu D."/>
            <person name="Shetty J."/>
            <person name="Stajich J.E."/>
            <person name="Tripathy S."/>
            <person name="Wawra S."/>
            <person name="van West P."/>
            <person name="Whitty B.R."/>
            <person name="Coutinho P.M."/>
            <person name="Henrissat B."/>
            <person name="Martin F."/>
            <person name="Thomas P.D."/>
            <person name="Tyler B.M."/>
            <person name="De Vries R.P."/>
            <person name="Kamoun S."/>
            <person name="Yandell M."/>
            <person name="Tisserat N."/>
            <person name="Buell C.R."/>
        </authorList>
    </citation>
    <scope>NUCLEOTIDE SEQUENCE</scope>
    <source>
        <strain evidence="2">DAOM:BR144</strain>
    </source>
</reference>
<dbReference type="InParanoid" id="K3W602"/>
<dbReference type="EnsemblProtists" id="PYU1_T000393">
    <property type="protein sequence ID" value="PYU1_T000393"/>
    <property type="gene ID" value="PYU1_G000393"/>
</dbReference>
<evidence type="ECO:0000313" key="1">
    <source>
        <dbReference type="EnsemblProtists" id="PYU1_T000393"/>
    </source>
</evidence>
<dbReference type="AlphaFoldDB" id="K3W602"/>
<reference evidence="2" key="2">
    <citation type="submission" date="2010-04" db="EMBL/GenBank/DDBJ databases">
        <authorList>
            <person name="Buell R."/>
            <person name="Hamilton J."/>
            <person name="Hostetler J."/>
        </authorList>
    </citation>
    <scope>NUCLEOTIDE SEQUENCE [LARGE SCALE GENOMIC DNA]</scope>
    <source>
        <strain evidence="2">DAOM:BR144</strain>
    </source>
</reference>
<dbReference type="HOGENOM" id="CLU_115631_0_0_1"/>
<dbReference type="EMBL" id="GL376636">
    <property type="status" value="NOT_ANNOTATED_CDS"/>
    <property type="molecule type" value="Genomic_DNA"/>
</dbReference>
<protein>
    <submittedName>
        <fullName evidence="1">Uncharacterized protein</fullName>
    </submittedName>
</protein>
<keyword evidence="2" id="KW-1185">Reference proteome</keyword>
<organism evidence="1 2">
    <name type="scientific">Globisporangium ultimum (strain ATCC 200006 / CBS 805.95 / DAOM BR144)</name>
    <name type="common">Pythium ultimum</name>
    <dbReference type="NCBI Taxonomy" id="431595"/>
    <lineage>
        <taxon>Eukaryota</taxon>
        <taxon>Sar</taxon>
        <taxon>Stramenopiles</taxon>
        <taxon>Oomycota</taxon>
        <taxon>Peronosporomycetes</taxon>
        <taxon>Pythiales</taxon>
        <taxon>Pythiaceae</taxon>
        <taxon>Globisporangium</taxon>
    </lineage>
</organism>
<sequence length="162" mass="17909">MAEGVWQSAAFVGLFGDPYLRNTPYEAGGNPQALMGTLDVFAQVLHPRSAFVPTAGQEDPVAFLLSSAQEQFVLQSLIPQLQQCKEWTEKAMKIADAKQLQAFLKEWKAQLLNLKIGEPMMIPGGYIGNISSHTIIYIVEKISDDEYTFTVCNKGPGAEIWN</sequence>
<name>K3W602_GLOUD</name>
<proteinExistence type="predicted"/>
<reference evidence="1" key="3">
    <citation type="submission" date="2015-02" db="UniProtKB">
        <authorList>
            <consortium name="EnsemblProtists"/>
        </authorList>
    </citation>
    <scope>IDENTIFICATION</scope>
    <source>
        <strain evidence="1">DAOM BR144</strain>
    </source>
</reference>
<accession>K3W602</accession>
<dbReference type="VEuPathDB" id="FungiDB:PYU1_G000393"/>